<evidence type="ECO:0000256" key="5">
    <source>
        <dbReference type="ARBA" id="ARBA00023034"/>
    </source>
</evidence>
<dbReference type="AlphaFoldDB" id="A0A1G4MEM2"/>
<dbReference type="GO" id="GO:0000139">
    <property type="term" value="C:Golgi membrane"/>
    <property type="evidence" value="ECO:0007669"/>
    <property type="project" value="UniProtKB-SubCell"/>
</dbReference>
<comment type="subcellular location">
    <subcellularLocation>
        <location evidence="1">Endomembrane system</location>
        <topology evidence="1">Multi-pass membrane protein</topology>
    </subcellularLocation>
    <subcellularLocation>
        <location evidence="2">Golgi apparatus membrane</location>
    </subcellularLocation>
</comment>
<keyword evidence="3 7" id="KW-0812">Transmembrane</keyword>
<dbReference type="InterPro" id="IPR045891">
    <property type="entry name" value="ZIP9"/>
</dbReference>
<feature type="transmembrane region" description="Helical" evidence="7">
    <location>
        <begin position="6"/>
        <end position="29"/>
    </location>
</feature>
<dbReference type="Pfam" id="PF02535">
    <property type="entry name" value="Zip"/>
    <property type="match status" value="1"/>
</dbReference>
<feature type="transmembrane region" description="Helical" evidence="7">
    <location>
        <begin position="230"/>
        <end position="248"/>
    </location>
</feature>
<dbReference type="InterPro" id="IPR003689">
    <property type="entry name" value="ZIP"/>
</dbReference>
<evidence type="ECO:0000256" key="7">
    <source>
        <dbReference type="SAM" id="Phobius"/>
    </source>
</evidence>
<feature type="transmembrane region" description="Helical" evidence="7">
    <location>
        <begin position="196"/>
        <end position="218"/>
    </location>
</feature>
<sequence length="316" mass="34035">MSAGITEVILTAIFFLVATFAIGVIPIYFFKKKLDTDDMYLTAFSLFGVGMLLGTSFMLVIPEGVYSCLEHDGNVGLNLLIGFLAVHLLDHFVKWVGKASKEASWASFMQQDPELNSFKDLLNFKKTSVLVIKNNVVFALVVHGLSDGLALGASITNDSLKVIMLIAIIVQKIPAVLSLTSLMVSKQKLPPLVAVSNLLAFAASTPVGYIVVSLLNLGNWKAMEWISGNLLLMSGGSLLYASFTAFLGNDNHHLETRNDGFVVVDGAPSTEPVKDVSDVEINSPSTSPTHVPYGETIYVMAGVLIPTVISFFVNEG</sequence>
<dbReference type="EMBL" id="LT598490">
    <property type="protein sequence ID" value="SCW02198.1"/>
    <property type="molecule type" value="Genomic_DNA"/>
</dbReference>
<dbReference type="PANTHER" id="PTHR16133">
    <property type="entry name" value="SOLUTE CARRIER FAMILY 39 ZINC TRANSPORTER , MEMBER 9-RELATED"/>
    <property type="match status" value="1"/>
</dbReference>
<evidence type="ECO:0000256" key="3">
    <source>
        <dbReference type="ARBA" id="ARBA00022692"/>
    </source>
</evidence>
<proteinExistence type="predicted"/>
<keyword evidence="4 7" id="KW-1133">Transmembrane helix</keyword>
<evidence type="ECO:0000256" key="2">
    <source>
        <dbReference type="ARBA" id="ARBA00004394"/>
    </source>
</evidence>
<accession>A0A1G4MEM2</accession>
<dbReference type="PANTHER" id="PTHR16133:SF0">
    <property type="entry name" value="ZINC_IRON REGULATED TRANSPORTER-RELATED PROTEIN 102B, ISOFORM E"/>
    <property type="match status" value="1"/>
</dbReference>
<evidence type="ECO:0000256" key="6">
    <source>
        <dbReference type="ARBA" id="ARBA00023136"/>
    </source>
</evidence>
<evidence type="ECO:0000256" key="4">
    <source>
        <dbReference type="ARBA" id="ARBA00022989"/>
    </source>
</evidence>
<evidence type="ECO:0000313" key="9">
    <source>
        <dbReference type="Proteomes" id="UP000190831"/>
    </source>
</evidence>
<keyword evidence="5" id="KW-0333">Golgi apparatus</keyword>
<dbReference type="GO" id="GO:0046873">
    <property type="term" value="F:metal ion transmembrane transporter activity"/>
    <property type="evidence" value="ECO:0007669"/>
    <property type="project" value="InterPro"/>
</dbReference>
<feature type="transmembrane region" description="Helical" evidence="7">
    <location>
        <begin position="73"/>
        <end position="93"/>
    </location>
</feature>
<dbReference type="STRING" id="4955.A0A1G4MEM2"/>
<evidence type="ECO:0000313" key="8">
    <source>
        <dbReference type="EMBL" id="SCW02198.1"/>
    </source>
</evidence>
<feature type="transmembrane region" description="Helical" evidence="7">
    <location>
        <begin position="162"/>
        <end position="184"/>
    </location>
</feature>
<feature type="transmembrane region" description="Helical" evidence="7">
    <location>
        <begin position="41"/>
        <end position="61"/>
    </location>
</feature>
<evidence type="ECO:0000256" key="1">
    <source>
        <dbReference type="ARBA" id="ARBA00004127"/>
    </source>
</evidence>
<reference evidence="9" key="1">
    <citation type="submission" date="2016-03" db="EMBL/GenBank/DDBJ databases">
        <authorList>
            <person name="Devillers H."/>
        </authorList>
    </citation>
    <scope>NUCLEOTIDE SEQUENCE [LARGE SCALE GENOMIC DNA]</scope>
</reference>
<gene>
    <name evidence="8" type="ORF">LAFE_0F01134G</name>
</gene>
<organism evidence="8 9">
    <name type="scientific">Lachancea fermentati</name>
    <name type="common">Zygosaccharomyces fermentati</name>
    <dbReference type="NCBI Taxonomy" id="4955"/>
    <lineage>
        <taxon>Eukaryota</taxon>
        <taxon>Fungi</taxon>
        <taxon>Dikarya</taxon>
        <taxon>Ascomycota</taxon>
        <taxon>Saccharomycotina</taxon>
        <taxon>Saccharomycetes</taxon>
        <taxon>Saccharomycetales</taxon>
        <taxon>Saccharomycetaceae</taxon>
        <taxon>Lachancea</taxon>
    </lineage>
</organism>
<dbReference type="GO" id="GO:0006829">
    <property type="term" value="P:zinc ion transport"/>
    <property type="evidence" value="ECO:0007669"/>
    <property type="project" value="InterPro"/>
</dbReference>
<dbReference type="Proteomes" id="UP000190831">
    <property type="component" value="Chromosome F"/>
</dbReference>
<feature type="transmembrane region" description="Helical" evidence="7">
    <location>
        <begin position="296"/>
        <end position="313"/>
    </location>
</feature>
<protein>
    <submittedName>
        <fullName evidence="8">LAFE_0F01134g1_1</fullName>
    </submittedName>
</protein>
<keyword evidence="6 7" id="KW-0472">Membrane</keyword>
<name>A0A1G4MEM2_LACFM</name>
<dbReference type="OMA" id="DDFPSIC"/>
<dbReference type="OrthoDB" id="19859at2759"/>
<keyword evidence="9" id="KW-1185">Reference proteome</keyword>